<dbReference type="GO" id="GO:0005351">
    <property type="term" value="F:carbohydrate:proton symporter activity"/>
    <property type="evidence" value="ECO:0007669"/>
    <property type="project" value="TreeGrafter"/>
</dbReference>
<dbReference type="Gene3D" id="1.50.40.10">
    <property type="entry name" value="Mitochondrial carrier domain"/>
    <property type="match status" value="1"/>
</dbReference>
<evidence type="ECO:0000256" key="2">
    <source>
        <dbReference type="ARBA" id="ARBA00010992"/>
    </source>
</evidence>
<feature type="transmembrane region" description="Helical" evidence="10">
    <location>
        <begin position="832"/>
        <end position="856"/>
    </location>
</feature>
<keyword evidence="4 8" id="KW-0812">Transmembrane</keyword>
<protein>
    <submittedName>
        <fullName evidence="12">Mitochondrial substrate/solute carrier</fullName>
    </submittedName>
</protein>
<dbReference type="GO" id="GO:0016020">
    <property type="term" value="C:membrane"/>
    <property type="evidence" value="ECO:0007669"/>
    <property type="project" value="UniProtKB-SubCell"/>
</dbReference>
<feature type="region of interest" description="Disordered" evidence="9">
    <location>
        <begin position="1033"/>
        <end position="1138"/>
    </location>
</feature>
<feature type="transmembrane region" description="Helical" evidence="10">
    <location>
        <begin position="993"/>
        <end position="1012"/>
    </location>
</feature>
<comment type="caution">
    <text evidence="12">The sequence shown here is derived from an EMBL/GenBank/DDBJ whole genome shotgun (WGS) entry which is preliminary data.</text>
</comment>
<feature type="transmembrane region" description="Helical" evidence="10">
    <location>
        <begin position="582"/>
        <end position="599"/>
    </location>
</feature>
<accession>A0A9W9HRG9</accession>
<dbReference type="InterPro" id="IPR005829">
    <property type="entry name" value="Sugar_transporter_CS"/>
</dbReference>
<dbReference type="InterPro" id="IPR018108">
    <property type="entry name" value="MCP_transmembrane"/>
</dbReference>
<organism evidence="12 13">
    <name type="scientific">Penicillium capsulatum</name>
    <dbReference type="NCBI Taxonomy" id="69766"/>
    <lineage>
        <taxon>Eukaryota</taxon>
        <taxon>Fungi</taxon>
        <taxon>Dikarya</taxon>
        <taxon>Ascomycota</taxon>
        <taxon>Pezizomycotina</taxon>
        <taxon>Eurotiomycetes</taxon>
        <taxon>Eurotiomycetidae</taxon>
        <taxon>Eurotiales</taxon>
        <taxon>Aspergillaceae</taxon>
        <taxon>Penicillium</taxon>
    </lineage>
</organism>
<dbReference type="PROSITE" id="PS50850">
    <property type="entry name" value="MFS"/>
    <property type="match status" value="1"/>
</dbReference>
<dbReference type="InterPro" id="IPR003663">
    <property type="entry name" value="Sugar/inositol_transpt"/>
</dbReference>
<dbReference type="InterPro" id="IPR050360">
    <property type="entry name" value="MFS_Sugar_Transporters"/>
</dbReference>
<evidence type="ECO:0000313" key="13">
    <source>
        <dbReference type="Proteomes" id="UP001146351"/>
    </source>
</evidence>
<feature type="transmembrane region" description="Helical" evidence="10">
    <location>
        <begin position="930"/>
        <end position="950"/>
    </location>
</feature>
<evidence type="ECO:0000256" key="8">
    <source>
        <dbReference type="PROSITE-ProRule" id="PRU00282"/>
    </source>
</evidence>
<keyword evidence="3" id="KW-0813">Transport</keyword>
<evidence type="ECO:0000256" key="3">
    <source>
        <dbReference type="ARBA" id="ARBA00022448"/>
    </source>
</evidence>
<dbReference type="PROSITE" id="PS00217">
    <property type="entry name" value="SUGAR_TRANSPORT_2"/>
    <property type="match status" value="1"/>
</dbReference>
<dbReference type="Gene3D" id="1.20.1250.20">
    <property type="entry name" value="MFS general substrate transporter like domains"/>
    <property type="match status" value="1"/>
</dbReference>
<evidence type="ECO:0000256" key="1">
    <source>
        <dbReference type="ARBA" id="ARBA00004141"/>
    </source>
</evidence>
<dbReference type="EMBL" id="JAPQKO010000006">
    <property type="protein sequence ID" value="KAJ5156518.1"/>
    <property type="molecule type" value="Genomic_DNA"/>
</dbReference>
<evidence type="ECO:0000256" key="4">
    <source>
        <dbReference type="ARBA" id="ARBA00022692"/>
    </source>
</evidence>
<feature type="repeat" description="Solcar" evidence="8">
    <location>
        <begin position="115"/>
        <end position="202"/>
    </location>
</feature>
<feature type="transmembrane region" description="Helical" evidence="10">
    <location>
        <begin position="680"/>
        <end position="700"/>
    </location>
</feature>
<evidence type="ECO:0000256" key="5">
    <source>
        <dbReference type="ARBA" id="ARBA00022792"/>
    </source>
</evidence>
<keyword evidence="6 10" id="KW-1133">Transmembrane helix</keyword>
<dbReference type="SUPFAM" id="SSF103506">
    <property type="entry name" value="Mitochondrial carrier"/>
    <property type="match status" value="1"/>
</dbReference>
<keyword evidence="5" id="KW-0999">Mitochondrion inner membrane</keyword>
<dbReference type="InterPro" id="IPR036259">
    <property type="entry name" value="MFS_trans_sf"/>
</dbReference>
<dbReference type="Pfam" id="PF00153">
    <property type="entry name" value="Mito_carr"/>
    <property type="match status" value="1"/>
</dbReference>
<dbReference type="NCBIfam" id="TIGR00879">
    <property type="entry name" value="SP"/>
    <property type="match status" value="1"/>
</dbReference>
<evidence type="ECO:0000256" key="7">
    <source>
        <dbReference type="ARBA" id="ARBA00023136"/>
    </source>
</evidence>
<evidence type="ECO:0000256" key="6">
    <source>
        <dbReference type="ARBA" id="ARBA00022989"/>
    </source>
</evidence>
<evidence type="ECO:0000259" key="11">
    <source>
        <dbReference type="PROSITE" id="PS50850"/>
    </source>
</evidence>
<dbReference type="AlphaFoldDB" id="A0A9W9HRG9"/>
<dbReference type="PANTHER" id="PTHR48022:SF73">
    <property type="entry name" value="METABOLITE TRANSPORT PROTEIN YDL199C-RELATED"/>
    <property type="match status" value="1"/>
</dbReference>
<dbReference type="Proteomes" id="UP001146351">
    <property type="component" value="Unassembled WGS sequence"/>
</dbReference>
<dbReference type="Pfam" id="PF00083">
    <property type="entry name" value="Sugar_tr"/>
    <property type="match status" value="1"/>
</dbReference>
<feature type="transmembrane region" description="Helical" evidence="10">
    <location>
        <begin position="655"/>
        <end position="674"/>
    </location>
</feature>
<comment type="similarity">
    <text evidence="2">Belongs to the major facilitator superfamily. Sugar transporter (TC 2.A.1.1) family.</text>
</comment>
<feature type="transmembrane region" description="Helical" evidence="10">
    <location>
        <begin position="623"/>
        <end position="643"/>
    </location>
</feature>
<dbReference type="PROSITE" id="PS50920">
    <property type="entry name" value="SOLCAR"/>
    <property type="match status" value="1"/>
</dbReference>
<gene>
    <name evidence="12" type="ORF">N7492_009321</name>
</gene>
<dbReference type="OrthoDB" id="648285at2759"/>
<feature type="domain" description="Major facilitator superfamily (MFS) profile" evidence="11">
    <location>
        <begin position="586"/>
        <end position="1016"/>
    </location>
</feature>
<evidence type="ECO:0000313" key="12">
    <source>
        <dbReference type="EMBL" id="KAJ5156518.1"/>
    </source>
</evidence>
<keyword evidence="13" id="KW-1185">Reference proteome</keyword>
<reference evidence="12" key="2">
    <citation type="journal article" date="2023" name="IMA Fungus">
        <title>Comparative genomic study of the Penicillium genus elucidates a diverse pangenome and 15 lateral gene transfer events.</title>
        <authorList>
            <person name="Petersen C."/>
            <person name="Sorensen T."/>
            <person name="Nielsen M.R."/>
            <person name="Sondergaard T.E."/>
            <person name="Sorensen J.L."/>
            <person name="Fitzpatrick D.A."/>
            <person name="Frisvad J.C."/>
            <person name="Nielsen K.L."/>
        </authorList>
    </citation>
    <scope>NUCLEOTIDE SEQUENCE</scope>
    <source>
        <strain evidence="12">IBT 21917</strain>
    </source>
</reference>
<keyword evidence="5" id="KW-0496">Mitochondrion</keyword>
<feature type="transmembrane region" description="Helical" evidence="10">
    <location>
        <begin position="868"/>
        <end position="890"/>
    </location>
</feature>
<dbReference type="InterPro" id="IPR005828">
    <property type="entry name" value="MFS_sugar_transport-like"/>
</dbReference>
<dbReference type="InterPro" id="IPR020846">
    <property type="entry name" value="MFS_dom"/>
</dbReference>
<dbReference type="PRINTS" id="PR00171">
    <property type="entry name" value="SUGRTRNSPORT"/>
</dbReference>
<proteinExistence type="inferred from homology"/>
<reference evidence="12" key="1">
    <citation type="submission" date="2022-11" db="EMBL/GenBank/DDBJ databases">
        <authorList>
            <person name="Petersen C."/>
        </authorList>
    </citation>
    <scope>NUCLEOTIDE SEQUENCE</scope>
    <source>
        <strain evidence="12">IBT 21917</strain>
    </source>
</reference>
<feature type="transmembrane region" description="Helical" evidence="10">
    <location>
        <begin position="897"/>
        <end position="918"/>
    </location>
</feature>
<dbReference type="FunFam" id="1.20.1250.20:FF:000119">
    <property type="entry name" value="MFS monosaccharide transporter, putative"/>
    <property type="match status" value="1"/>
</dbReference>
<sequence length="1138" mass="126108">MNSAYIDPNFTDLGGYRRSSRNDAATGASAAGVRALSAQMVAFYFRAPIKAFFRTRVDVSHDSSSRTSPTQADFEVFLLSLPFRVGAVLYTSYLQVLGTLHEPVSQGVKRVWPPAPPSATFAAGFTAGTIQSIVAAPLDALQVRFQTSDMLEGQYRSMWHYGHHKLKQIGARGVFAGWSLSFLRDSLGYAVFFSSFEYVKSQSYYAFVTWYYGSLHAVNLDQLPSPGSSERGVPLIKPHYALEPSFLMMAGIVASIAQQAIQHPLSMIQTLHLGRLEYLDHQASLDPSRKQMLRLYYHAYQETWKRCRRKAARAGGWRSWLFRGFVSSSVRQVPSTSAGLVIFELVRRRYASLADAVHIQKDGYDILLTQQIDSSQLGRIICTLQPLEIYSSSLQLTPRGSRELCDFIPYCPLRPTPHSAALAAEEEERETPPARGIRWGSLIITLPSTKRAIGAYRHHSFTTFTTFTTPYSPPVSALCAFVDLSVWSDTGDLTEQLIEDPLQFRLQESLGPELPGRRGRRKHVRVLCPPDLNEEHLGIDKEKIEIPEPRPRRISRAERILAAIMSPRGQNAQMHGLVGKPLLYFTSVFVSLGVFLFGYDQGVMSGIITGWYFSDYFDQPSRATIGTVVAILEVGAFVASLLVGRVGDLIGRRKTIFYGSIVFFIGGALQTFATSMAMMMVGRIIAGLGVGALSTIVPVYQSEISPPHNRGKLACIEFSGNIAGYATSVWVDYFCSFIESDFSWRLPLLCQCIMGAALGIGSLVICESPRWLLDNDHDEEGMVVIANLYGEGDLHNDKARQEYREIKMNVLLQRQEGERSYGDMFRRYKKRVLIAMSAQALAQLNGINVISYYAPLVFESAGWAGRDAILMTGINGISYLLSTIPPWYLVDGWGRRPILLSGAVAMIISLSLISYFIYIEIGATPTLTVIFVMVYNAAFGASWGPIPWLYPPEILPLSIRAKGASLSTASNWACNWLVGEVTPVLQKTIQWRLYLVHAFFCACSFVVVYFLYPETRGVRLEDMNVLFGDASTAMPTPATDGERGSLLGAGSPIPSLDIRRQPSQFGTENAIPGLDIDPPSFSNSQVDPNKSGDPGSQPGSHKGEGFGGWISNMVRRQRRTASQDQYQRLDQGEEGDEA</sequence>
<evidence type="ECO:0000256" key="9">
    <source>
        <dbReference type="SAM" id="MobiDB-lite"/>
    </source>
</evidence>
<keyword evidence="7 8" id="KW-0472">Membrane</keyword>
<name>A0A9W9HRG9_9EURO</name>
<comment type="subcellular location">
    <subcellularLocation>
        <location evidence="1">Membrane</location>
        <topology evidence="1">Multi-pass membrane protein</topology>
    </subcellularLocation>
</comment>
<dbReference type="InterPro" id="IPR023395">
    <property type="entry name" value="MCP_dom_sf"/>
</dbReference>
<dbReference type="PANTHER" id="PTHR48022">
    <property type="entry name" value="PLASTIDIC GLUCOSE TRANSPORTER 4"/>
    <property type="match status" value="1"/>
</dbReference>
<dbReference type="SUPFAM" id="SSF103473">
    <property type="entry name" value="MFS general substrate transporter"/>
    <property type="match status" value="1"/>
</dbReference>
<evidence type="ECO:0000256" key="10">
    <source>
        <dbReference type="SAM" id="Phobius"/>
    </source>
</evidence>